<dbReference type="Pfam" id="PF07669">
    <property type="entry name" value="Eco57I"/>
    <property type="match status" value="1"/>
</dbReference>
<accession>Q7MQX2</accession>
<dbReference type="GO" id="GO:0009007">
    <property type="term" value="F:site-specific DNA-methyltransferase (adenine-specific) activity"/>
    <property type="evidence" value="ECO:0007669"/>
    <property type="project" value="UniProtKB-EC"/>
</dbReference>
<keyword evidence="4" id="KW-0949">S-adenosyl-L-methionine</keyword>
<protein>
    <recommendedName>
        <fullName evidence="1">site-specific DNA-methyltransferase (adenine-specific)</fullName>
        <ecNumber evidence="1">2.1.1.72</ecNumber>
    </recommendedName>
</protein>
<evidence type="ECO:0000313" key="8">
    <source>
        <dbReference type="Proteomes" id="UP000000422"/>
    </source>
</evidence>
<keyword evidence="3" id="KW-0808">Transferase</keyword>
<dbReference type="HOGENOM" id="CLU_030414_0_0_7"/>
<dbReference type="REBASE" id="7380">
    <property type="entry name" value="M.WsuORF1930P"/>
</dbReference>
<dbReference type="GO" id="GO:0032259">
    <property type="term" value="P:methylation"/>
    <property type="evidence" value="ECO:0007669"/>
    <property type="project" value="UniProtKB-KW"/>
</dbReference>
<dbReference type="EC" id="2.1.1.72" evidence="1"/>
<dbReference type="CDD" id="cd02440">
    <property type="entry name" value="AdoMet_MTases"/>
    <property type="match status" value="1"/>
</dbReference>
<dbReference type="KEGG" id="wsu:WS1930"/>
<dbReference type="InterPro" id="IPR011639">
    <property type="entry name" value="MethylTrfase_TaqI-like_dom"/>
</dbReference>
<dbReference type="GO" id="GO:0003676">
    <property type="term" value="F:nucleic acid binding"/>
    <property type="evidence" value="ECO:0007669"/>
    <property type="project" value="InterPro"/>
</dbReference>
<keyword evidence="8" id="KW-1185">Reference proteome</keyword>
<reference evidence="7 8" key="1">
    <citation type="journal article" date="2003" name="Proc. Natl. Acad. Sci. U.S.A.">
        <title>Complete genome sequence and analysis of Wolinella succinogenes.</title>
        <authorList>
            <person name="Baar C."/>
            <person name="Eppinger M."/>
            <person name="Raddatz G."/>
            <person name="Simon JM."/>
            <person name="Lanz C."/>
            <person name="Klimmek O."/>
            <person name="Nandakumar R."/>
            <person name="Gross R."/>
            <person name="Rosinus A."/>
            <person name="Keller H."/>
            <person name="Jagtap P."/>
            <person name="Linke B."/>
            <person name="Meyer F."/>
            <person name="Lederer H."/>
            <person name="Schuster S.C."/>
        </authorList>
    </citation>
    <scope>NUCLEOTIDE SEQUENCE [LARGE SCALE GENOMIC DNA]</scope>
    <source>
        <strain evidence="8">ATCC 29543 / DSM 1740 / CCUG 13145 / JCM 31913 / LMG 7466 / NCTC 11488 / FDC 602W</strain>
    </source>
</reference>
<gene>
    <name evidence="7" type="ordered locus">WS1930</name>
</gene>
<organism evidence="8">
    <name type="scientific">Wolinella succinogenes (strain ATCC 29543 / DSM 1740 / CCUG 13145 / JCM 31913 / LMG 7466 / NCTC 11488 / FDC 602W)</name>
    <name type="common">Vibrio succinogenes</name>
    <dbReference type="NCBI Taxonomy" id="273121"/>
    <lineage>
        <taxon>Bacteria</taxon>
        <taxon>Pseudomonadati</taxon>
        <taxon>Campylobacterota</taxon>
        <taxon>Epsilonproteobacteria</taxon>
        <taxon>Campylobacterales</taxon>
        <taxon>Helicobacteraceae</taxon>
        <taxon>Wolinella</taxon>
    </lineage>
</organism>
<dbReference type="PANTHER" id="PTHR33841:SF1">
    <property type="entry name" value="DNA METHYLTRANSFERASE A"/>
    <property type="match status" value="1"/>
</dbReference>
<dbReference type="EMBL" id="BX571662">
    <property type="protein sequence ID" value="CAE10939.1"/>
    <property type="molecule type" value="Genomic_DNA"/>
</dbReference>
<evidence type="ECO:0000256" key="3">
    <source>
        <dbReference type="ARBA" id="ARBA00022679"/>
    </source>
</evidence>
<dbReference type="InterPro" id="IPR002052">
    <property type="entry name" value="DNA_methylase_N6_adenine_CS"/>
</dbReference>
<dbReference type="Proteomes" id="UP000000422">
    <property type="component" value="Chromosome"/>
</dbReference>
<dbReference type="InterPro" id="IPR029063">
    <property type="entry name" value="SAM-dependent_MTases_sf"/>
</dbReference>
<dbReference type="GO" id="GO:0006304">
    <property type="term" value="P:DNA modification"/>
    <property type="evidence" value="ECO:0007669"/>
    <property type="project" value="InterPro"/>
</dbReference>
<name>Q7MQX2_WOLSU</name>
<keyword evidence="2" id="KW-0489">Methyltransferase</keyword>
<sequence>MNQKIFNYLKKYNKEVFPMNRLLVSTYIYLNKLEVKKNKKILDLLIYEQNEEEYKSLNEFMLLVKEIERDFTYEDLLELFEFVISPSDKLVNGAIYTPKDIREFITHQAFEQHRNNQNIYDFKIADISCGCGGFLIDATKVLKEKTNKSYKQIYKENIFGVDIQPYSIERTEVLLTLLAIEYGEDEEIFDFHLYDADSLEFDWYKENSQIEVSNGFDIILGNPPYVCSRNMDEKTKILMSKWDTCATGHPDLYIPFFQIGFELLRAQGILGYITVNSFTKSLNGRGIRNYFHEKQVELKIIDFEDEQIFNSRMTYTAICFLSNNQSDIVRYSPLRKAQLRDNFKYQEYPYSELSIQNGWYLKNKDLVQKVENIGTPLGNIYNTKSGIATLKNSIYIFTPVKESTKYYYIDEDTKVEKGICKNIVNSNLLIKNDQIDSFIEKIIFPYDYDENNQFFVIPEEKLAKKHPMAYEYLLKNKAELALRDKGKGKDYPYWYAFGRNQSLEKSKYKLLFPQLARKDFKSCISDDENLYFYNGMAALSDNLEELQILNKLFMTEIFWKYVSSISKNYASNYFSLGRNYIKNFGIYDFTQEEKDYIIGEEDIDKLNDFFNKVYK</sequence>
<dbReference type="Gene3D" id="3.40.50.150">
    <property type="entry name" value="Vaccinia Virus protein VP39"/>
    <property type="match status" value="1"/>
</dbReference>
<dbReference type="RefSeq" id="WP_011139722.1">
    <property type="nucleotide sequence ID" value="NC_005090.1"/>
</dbReference>
<dbReference type="eggNOG" id="COG0286">
    <property type="taxonomic scope" value="Bacteria"/>
</dbReference>
<dbReference type="PANTHER" id="PTHR33841">
    <property type="entry name" value="DNA METHYLTRANSFERASE YEEA-RELATED"/>
    <property type="match status" value="1"/>
</dbReference>
<dbReference type="AlphaFoldDB" id="Q7MQX2"/>
<dbReference type="PRINTS" id="PR00507">
    <property type="entry name" value="N12N6MTFRASE"/>
</dbReference>
<evidence type="ECO:0000256" key="1">
    <source>
        <dbReference type="ARBA" id="ARBA00011900"/>
    </source>
</evidence>
<evidence type="ECO:0000256" key="5">
    <source>
        <dbReference type="ARBA" id="ARBA00047942"/>
    </source>
</evidence>
<comment type="catalytic activity">
    <reaction evidence="5">
        <text>a 2'-deoxyadenosine in DNA + S-adenosyl-L-methionine = an N(6)-methyl-2'-deoxyadenosine in DNA + S-adenosyl-L-homocysteine + H(+)</text>
        <dbReference type="Rhea" id="RHEA:15197"/>
        <dbReference type="Rhea" id="RHEA-COMP:12418"/>
        <dbReference type="Rhea" id="RHEA-COMP:12419"/>
        <dbReference type="ChEBI" id="CHEBI:15378"/>
        <dbReference type="ChEBI" id="CHEBI:57856"/>
        <dbReference type="ChEBI" id="CHEBI:59789"/>
        <dbReference type="ChEBI" id="CHEBI:90615"/>
        <dbReference type="ChEBI" id="CHEBI:90616"/>
        <dbReference type="EC" id="2.1.1.72"/>
    </reaction>
</comment>
<proteinExistence type="predicted"/>
<evidence type="ECO:0000256" key="2">
    <source>
        <dbReference type="ARBA" id="ARBA00022603"/>
    </source>
</evidence>
<feature type="domain" description="Type II methyltransferase M.TaqI-like" evidence="6">
    <location>
        <begin position="156"/>
        <end position="309"/>
    </location>
</feature>
<dbReference type="InterPro" id="IPR050953">
    <property type="entry name" value="N4_N6_ade-DNA_methylase"/>
</dbReference>
<dbReference type="PROSITE" id="PS00092">
    <property type="entry name" value="N6_MTASE"/>
    <property type="match status" value="1"/>
</dbReference>
<evidence type="ECO:0000259" key="6">
    <source>
        <dbReference type="Pfam" id="PF07669"/>
    </source>
</evidence>
<evidence type="ECO:0000313" key="7">
    <source>
        <dbReference type="EMBL" id="CAE10939.1"/>
    </source>
</evidence>
<dbReference type="SUPFAM" id="SSF53335">
    <property type="entry name" value="S-adenosyl-L-methionine-dependent methyltransferases"/>
    <property type="match status" value="1"/>
</dbReference>
<evidence type="ECO:0000256" key="4">
    <source>
        <dbReference type="ARBA" id="ARBA00022691"/>
    </source>
</evidence>
<dbReference type="STRING" id="273121.WS1930"/>